<dbReference type="CDD" id="cd00172">
    <property type="entry name" value="serpin"/>
    <property type="match status" value="1"/>
</dbReference>
<evidence type="ECO:0000313" key="5">
    <source>
        <dbReference type="Proteomes" id="UP000014760"/>
    </source>
</evidence>
<sequence>MATPATVSNLADSSNVFAKDMYLQIARNNDGQNLLFAPLGLSMAMAMVYNGAVERTERQIFRTMYFDVASDSKEELNQLNYDIMRLFKKPTNQYTLSFANKLFGSRQYEYNRDFKQVLMQKYSAPLEKMDLSTDVEDAVQHINNWVSERTNMIVTDMLKEGDISTNMSLVLISAFSIRGIWQESFPKENTKERPFLKGGIENIDVQTMYTEANFSYKAMPEMKSNVLGIPYAGDTVSLFVVLPWNRTHGMEELETAIRSSNSLDGIFEGLQMTSMKVSLPLLNLTKSVDLAGNLTNLGIDDLFVGHDAQLGGITSSPDVHVSLAEHKTFFSIREQGELPREPTNGTKPDDQDTLFLANHPFMFFVRESTTGAILQMGRVADPSAGATHSAVMSCALLALALFMSLA</sequence>
<gene>
    <name evidence="3" type="ORF">CAPTEDRAFT_123626</name>
</gene>
<dbReference type="Proteomes" id="UP000014760">
    <property type="component" value="Unassembled WGS sequence"/>
</dbReference>
<organism evidence="3">
    <name type="scientific">Capitella teleta</name>
    <name type="common">Polychaete worm</name>
    <dbReference type="NCBI Taxonomy" id="283909"/>
    <lineage>
        <taxon>Eukaryota</taxon>
        <taxon>Metazoa</taxon>
        <taxon>Spiralia</taxon>
        <taxon>Lophotrochozoa</taxon>
        <taxon>Annelida</taxon>
        <taxon>Polychaeta</taxon>
        <taxon>Sedentaria</taxon>
        <taxon>Scolecida</taxon>
        <taxon>Capitellidae</taxon>
        <taxon>Capitella</taxon>
    </lineage>
</organism>
<accession>R7U527</accession>
<reference evidence="3 5" key="2">
    <citation type="journal article" date="2013" name="Nature">
        <title>Insights into bilaterian evolution from three spiralian genomes.</title>
        <authorList>
            <person name="Simakov O."/>
            <person name="Marletaz F."/>
            <person name="Cho S.J."/>
            <person name="Edsinger-Gonzales E."/>
            <person name="Havlak P."/>
            <person name="Hellsten U."/>
            <person name="Kuo D.H."/>
            <person name="Larsson T."/>
            <person name="Lv J."/>
            <person name="Arendt D."/>
            <person name="Savage R."/>
            <person name="Osoegawa K."/>
            <person name="de Jong P."/>
            <person name="Grimwood J."/>
            <person name="Chapman J.A."/>
            <person name="Shapiro H."/>
            <person name="Aerts A."/>
            <person name="Otillar R.P."/>
            <person name="Terry A.Y."/>
            <person name="Boore J.L."/>
            <person name="Grigoriev I.V."/>
            <person name="Lindberg D.R."/>
            <person name="Seaver E.C."/>
            <person name="Weisblat D.A."/>
            <person name="Putnam N.H."/>
            <person name="Rokhsar D.S."/>
        </authorList>
    </citation>
    <scope>NUCLEOTIDE SEQUENCE</scope>
    <source>
        <strain evidence="3 5">I ESC-2004</strain>
    </source>
</reference>
<reference evidence="4" key="3">
    <citation type="submission" date="2015-06" db="UniProtKB">
        <authorList>
            <consortium name="EnsemblMetazoa"/>
        </authorList>
    </citation>
    <scope>IDENTIFICATION</scope>
</reference>
<evidence type="ECO:0000313" key="3">
    <source>
        <dbReference type="EMBL" id="ELU01231.1"/>
    </source>
</evidence>
<dbReference type="InterPro" id="IPR000215">
    <property type="entry name" value="Serpin_fam"/>
</dbReference>
<dbReference type="InterPro" id="IPR042178">
    <property type="entry name" value="Serpin_sf_1"/>
</dbReference>
<name>R7U527_CAPTE</name>
<dbReference type="STRING" id="283909.R7U527"/>
<dbReference type="PANTHER" id="PTHR11461">
    <property type="entry name" value="SERINE PROTEASE INHIBITOR, SERPIN"/>
    <property type="match status" value="1"/>
</dbReference>
<dbReference type="GO" id="GO:0004867">
    <property type="term" value="F:serine-type endopeptidase inhibitor activity"/>
    <property type="evidence" value="ECO:0007669"/>
    <property type="project" value="InterPro"/>
</dbReference>
<dbReference type="GO" id="GO:0005615">
    <property type="term" value="C:extracellular space"/>
    <property type="evidence" value="ECO:0007669"/>
    <property type="project" value="InterPro"/>
</dbReference>
<dbReference type="InterPro" id="IPR023796">
    <property type="entry name" value="Serpin_dom"/>
</dbReference>
<feature type="domain" description="Serpin" evidence="2">
    <location>
        <begin position="19"/>
        <end position="382"/>
    </location>
</feature>
<dbReference type="SUPFAM" id="SSF56574">
    <property type="entry name" value="Serpins"/>
    <property type="match status" value="1"/>
</dbReference>
<evidence type="ECO:0000259" key="2">
    <source>
        <dbReference type="SMART" id="SM00093"/>
    </source>
</evidence>
<dbReference type="Pfam" id="PF00079">
    <property type="entry name" value="Serpin"/>
    <property type="match status" value="1"/>
</dbReference>
<dbReference type="InterPro" id="IPR042185">
    <property type="entry name" value="Serpin_sf_2"/>
</dbReference>
<dbReference type="Gene3D" id="2.30.39.10">
    <property type="entry name" value="Alpha-1-antitrypsin, domain 1"/>
    <property type="match status" value="1"/>
</dbReference>
<dbReference type="AlphaFoldDB" id="R7U527"/>
<dbReference type="EnsemblMetazoa" id="CapteT123626">
    <property type="protein sequence ID" value="CapteP123626"/>
    <property type="gene ID" value="CapteG123626"/>
</dbReference>
<dbReference type="PROSITE" id="PS00284">
    <property type="entry name" value="SERPIN"/>
    <property type="match status" value="1"/>
</dbReference>
<proteinExistence type="inferred from homology"/>
<dbReference type="InterPro" id="IPR036186">
    <property type="entry name" value="Serpin_sf"/>
</dbReference>
<dbReference type="EMBL" id="KB305274">
    <property type="protein sequence ID" value="ELU01231.1"/>
    <property type="molecule type" value="Genomic_DNA"/>
</dbReference>
<dbReference type="OMA" id="QMMYQIG"/>
<dbReference type="Gene3D" id="3.30.497.10">
    <property type="entry name" value="Antithrombin, subunit I, domain 2"/>
    <property type="match status" value="1"/>
</dbReference>
<evidence type="ECO:0000313" key="4">
    <source>
        <dbReference type="EnsemblMetazoa" id="CapteP123626"/>
    </source>
</evidence>
<dbReference type="EMBL" id="AMQN01009371">
    <property type="status" value="NOT_ANNOTATED_CDS"/>
    <property type="molecule type" value="Genomic_DNA"/>
</dbReference>
<protein>
    <recommendedName>
        <fullName evidence="2">Serpin domain-containing protein</fullName>
    </recommendedName>
</protein>
<dbReference type="PANTHER" id="PTHR11461:SF342">
    <property type="entry name" value="SERINE PROTEASE INHIBITOR 28DC"/>
    <property type="match status" value="1"/>
</dbReference>
<comment type="similarity">
    <text evidence="1">Belongs to the serpin family.</text>
</comment>
<dbReference type="OrthoDB" id="671595at2759"/>
<evidence type="ECO:0000256" key="1">
    <source>
        <dbReference type="RuleBase" id="RU000411"/>
    </source>
</evidence>
<keyword evidence="5" id="KW-1185">Reference proteome</keyword>
<dbReference type="HOGENOM" id="CLU_023330_0_2_1"/>
<dbReference type="SMART" id="SM00093">
    <property type="entry name" value="SERPIN"/>
    <property type="match status" value="1"/>
</dbReference>
<dbReference type="InterPro" id="IPR023795">
    <property type="entry name" value="Serpin_CS"/>
</dbReference>
<reference evidence="5" key="1">
    <citation type="submission" date="2012-12" db="EMBL/GenBank/DDBJ databases">
        <authorList>
            <person name="Hellsten U."/>
            <person name="Grimwood J."/>
            <person name="Chapman J.A."/>
            <person name="Shapiro H."/>
            <person name="Aerts A."/>
            <person name="Otillar R.P."/>
            <person name="Terry A.Y."/>
            <person name="Boore J.L."/>
            <person name="Simakov O."/>
            <person name="Marletaz F."/>
            <person name="Cho S.-J."/>
            <person name="Edsinger-Gonzales E."/>
            <person name="Havlak P."/>
            <person name="Kuo D.-H."/>
            <person name="Larsson T."/>
            <person name="Lv J."/>
            <person name="Arendt D."/>
            <person name="Savage R."/>
            <person name="Osoegawa K."/>
            <person name="de Jong P."/>
            <person name="Lindberg D.R."/>
            <person name="Seaver E.C."/>
            <person name="Weisblat D.A."/>
            <person name="Putnam N.H."/>
            <person name="Grigoriev I.V."/>
            <person name="Rokhsar D.S."/>
        </authorList>
    </citation>
    <scope>NUCLEOTIDE SEQUENCE</scope>
    <source>
        <strain evidence="5">I ESC-2004</strain>
    </source>
</reference>